<proteinExistence type="inferred from homology"/>
<name>A0A7Y9IW27_9BURK</name>
<comment type="similarity">
    <text evidence="1">Belongs to the thioredoxin family. DsbA subfamily.</text>
</comment>
<dbReference type="PANTHER" id="PTHR13887:SF55">
    <property type="entry name" value="SLR0313 PROTEIN"/>
    <property type="match status" value="1"/>
</dbReference>
<keyword evidence="4" id="KW-1185">Reference proteome</keyword>
<dbReference type="InterPro" id="IPR036249">
    <property type="entry name" value="Thioredoxin-like_sf"/>
</dbReference>
<dbReference type="Pfam" id="PF13462">
    <property type="entry name" value="Thioredoxin_4"/>
    <property type="match status" value="1"/>
</dbReference>
<dbReference type="RefSeq" id="WP_179587871.1">
    <property type="nucleotide sequence ID" value="NZ_JACBYR010000001.1"/>
</dbReference>
<reference evidence="3 4" key="1">
    <citation type="submission" date="2020-07" db="EMBL/GenBank/DDBJ databases">
        <title>Genomic Encyclopedia of Type Strains, Phase IV (KMG-V): Genome sequencing to study the core and pangenomes of soil and plant-associated prokaryotes.</title>
        <authorList>
            <person name="Whitman W."/>
        </authorList>
    </citation>
    <scope>NUCLEOTIDE SEQUENCE [LARGE SCALE GENOMIC DNA]</scope>
    <source>
        <strain evidence="3 4">SAS40</strain>
    </source>
</reference>
<dbReference type="PROSITE" id="PS51352">
    <property type="entry name" value="THIOREDOXIN_2"/>
    <property type="match status" value="1"/>
</dbReference>
<dbReference type="InterPro" id="IPR012336">
    <property type="entry name" value="Thioredoxin-like_fold"/>
</dbReference>
<evidence type="ECO:0000259" key="2">
    <source>
        <dbReference type="PROSITE" id="PS51352"/>
    </source>
</evidence>
<evidence type="ECO:0000256" key="1">
    <source>
        <dbReference type="ARBA" id="ARBA00005791"/>
    </source>
</evidence>
<keyword evidence="3" id="KW-0413">Isomerase</keyword>
<accession>A0A7Y9IW27</accession>
<dbReference type="InterPro" id="IPR013766">
    <property type="entry name" value="Thioredoxin_domain"/>
</dbReference>
<feature type="domain" description="Thioredoxin" evidence="2">
    <location>
        <begin position="1"/>
        <end position="176"/>
    </location>
</feature>
<organism evidence="3 4">
    <name type="scientific">Pigmentiphaga litoralis</name>
    <dbReference type="NCBI Taxonomy" id="516702"/>
    <lineage>
        <taxon>Bacteria</taxon>
        <taxon>Pseudomonadati</taxon>
        <taxon>Pseudomonadota</taxon>
        <taxon>Betaproteobacteria</taxon>
        <taxon>Burkholderiales</taxon>
        <taxon>Alcaligenaceae</taxon>
        <taxon>Pigmentiphaga</taxon>
    </lineage>
</organism>
<comment type="caution">
    <text evidence="3">The sequence shown here is derived from an EMBL/GenBank/DDBJ whole genome shotgun (WGS) entry which is preliminary data.</text>
</comment>
<dbReference type="Proteomes" id="UP000542125">
    <property type="component" value="Unassembled WGS sequence"/>
</dbReference>
<evidence type="ECO:0000313" key="4">
    <source>
        <dbReference type="Proteomes" id="UP000542125"/>
    </source>
</evidence>
<dbReference type="PANTHER" id="PTHR13887">
    <property type="entry name" value="GLUTATHIONE S-TRANSFERASE KAPPA"/>
    <property type="match status" value="1"/>
</dbReference>
<dbReference type="AlphaFoldDB" id="A0A7Y9IW27"/>
<protein>
    <submittedName>
        <fullName evidence="3">Protein-disulfide isomerase</fullName>
    </submittedName>
</protein>
<dbReference type="Gene3D" id="3.40.30.10">
    <property type="entry name" value="Glutaredoxin"/>
    <property type="match status" value="1"/>
</dbReference>
<dbReference type="EMBL" id="JACBYR010000001">
    <property type="protein sequence ID" value="NYE84146.1"/>
    <property type="molecule type" value="Genomic_DNA"/>
</dbReference>
<gene>
    <name evidence="3" type="ORF">FHW18_003417</name>
</gene>
<sequence length="179" mass="20111">MPDRTALIPDKAIDHIIGPASAPVVIIEYGDLECPNCRTAHGAVHQLLKRRADDVRYVFRHFPLLEVHPHAELAAEAAEVAGAQGKFWPYVDMLFEHQSHLDHAHLITYAETLELDMLRFKSELDDHVYLQRVQEHIALGTALRVRATPTFYINGVLVDVSFGMDRLERAIDAAVAASR</sequence>
<dbReference type="GO" id="GO:0016853">
    <property type="term" value="F:isomerase activity"/>
    <property type="evidence" value="ECO:0007669"/>
    <property type="project" value="UniProtKB-KW"/>
</dbReference>
<evidence type="ECO:0000313" key="3">
    <source>
        <dbReference type="EMBL" id="NYE84146.1"/>
    </source>
</evidence>
<dbReference type="SUPFAM" id="SSF52833">
    <property type="entry name" value="Thioredoxin-like"/>
    <property type="match status" value="1"/>
</dbReference>